<dbReference type="InterPro" id="IPR058532">
    <property type="entry name" value="YjbR/MT2646/Rv2570-like"/>
</dbReference>
<gene>
    <name evidence="1" type="ORF">BJ971_003424</name>
</gene>
<dbReference type="RefSeq" id="WP_307837345.1">
    <property type="nucleotide sequence ID" value="NZ_BOMK01000004.1"/>
</dbReference>
<dbReference type="Proteomes" id="UP000578112">
    <property type="component" value="Unassembled WGS sequence"/>
</dbReference>
<dbReference type="SUPFAM" id="SSF142906">
    <property type="entry name" value="YjbR-like"/>
    <property type="match status" value="1"/>
</dbReference>
<reference evidence="1 2" key="1">
    <citation type="submission" date="2020-08" db="EMBL/GenBank/DDBJ databases">
        <title>Sequencing the genomes of 1000 actinobacteria strains.</title>
        <authorList>
            <person name="Klenk H.-P."/>
        </authorList>
    </citation>
    <scope>NUCLEOTIDE SEQUENCE [LARGE SCALE GENOMIC DNA]</scope>
    <source>
        <strain evidence="1 2">DSM 43149</strain>
    </source>
</reference>
<proteinExistence type="predicted"/>
<dbReference type="EMBL" id="JACHNH010000001">
    <property type="protein sequence ID" value="MBB4762868.1"/>
    <property type="molecule type" value="Genomic_DNA"/>
</dbReference>
<evidence type="ECO:0000313" key="1">
    <source>
        <dbReference type="EMBL" id="MBB4762868.1"/>
    </source>
</evidence>
<name>A0A7W7HY04_9ACTN</name>
<dbReference type="Pfam" id="PF04237">
    <property type="entry name" value="YjbR"/>
    <property type="match status" value="1"/>
</dbReference>
<protein>
    <recommendedName>
        <fullName evidence="3">MmcQ-like protein</fullName>
    </recommendedName>
</protein>
<sequence length="113" mass="12803">MPERMVTVDEARDIALSLPGAEQRGHFDVVDFRVRNRIFCTLPPEGDRMTIRLTPEEQAELLAERPSVFSAPANHWGRRGWTVVRLAGADAGQLRELVTDAWRRLAPKGLIDR</sequence>
<comment type="caution">
    <text evidence="1">The sequence shown here is derived from an EMBL/GenBank/DDBJ whole genome shotgun (WGS) entry which is preliminary data.</text>
</comment>
<evidence type="ECO:0000313" key="2">
    <source>
        <dbReference type="Proteomes" id="UP000578112"/>
    </source>
</evidence>
<evidence type="ECO:0008006" key="3">
    <source>
        <dbReference type="Google" id="ProtNLM"/>
    </source>
</evidence>
<keyword evidence="2" id="KW-1185">Reference proteome</keyword>
<dbReference type="AlphaFoldDB" id="A0A7W7HY04"/>
<dbReference type="InterPro" id="IPR038056">
    <property type="entry name" value="YjbR-like_sf"/>
</dbReference>
<accession>A0A7W7HY04</accession>
<dbReference type="Gene3D" id="3.90.1150.30">
    <property type="match status" value="1"/>
</dbReference>
<organism evidence="1 2">
    <name type="scientific">Actinoplanes digitatis</name>
    <dbReference type="NCBI Taxonomy" id="1868"/>
    <lineage>
        <taxon>Bacteria</taxon>
        <taxon>Bacillati</taxon>
        <taxon>Actinomycetota</taxon>
        <taxon>Actinomycetes</taxon>
        <taxon>Micromonosporales</taxon>
        <taxon>Micromonosporaceae</taxon>
        <taxon>Actinoplanes</taxon>
    </lineage>
</organism>